<dbReference type="OrthoDB" id="4022214at2759"/>
<feature type="compositionally biased region" description="Basic and acidic residues" evidence="6">
    <location>
        <begin position="1264"/>
        <end position="1285"/>
    </location>
</feature>
<dbReference type="OMA" id="CHSEASD"/>
<gene>
    <name evidence="9" type="ORF">SPAPADRAFT_52353</name>
</gene>
<feature type="compositionally biased region" description="Polar residues" evidence="6">
    <location>
        <begin position="1623"/>
        <end position="1636"/>
    </location>
</feature>
<feature type="compositionally biased region" description="Polar residues" evidence="6">
    <location>
        <begin position="1353"/>
        <end position="1371"/>
    </location>
</feature>
<keyword evidence="4 7" id="KW-0732">Signal</keyword>
<feature type="compositionally biased region" description="Polar residues" evidence="6">
    <location>
        <begin position="687"/>
        <end position="697"/>
    </location>
</feature>
<dbReference type="RefSeq" id="XP_007377220.1">
    <property type="nucleotide sequence ID" value="XM_007377158.1"/>
</dbReference>
<comment type="subcellular location">
    <subcellularLocation>
        <location evidence="1">Secreted</location>
        <location evidence="1">Cell wall</location>
    </subcellularLocation>
</comment>
<feature type="chain" id="PRO_5013062232" description="Hyphally-regulated cell wall protein N-terminal domain-containing protein" evidence="7">
    <location>
        <begin position="16"/>
        <end position="2140"/>
    </location>
</feature>
<dbReference type="Pfam" id="PF11765">
    <property type="entry name" value="Hyphal_reg_CWP"/>
    <property type="match status" value="1"/>
</dbReference>
<feature type="compositionally biased region" description="Polar residues" evidence="6">
    <location>
        <begin position="1127"/>
        <end position="1141"/>
    </location>
</feature>
<reference evidence="9 10" key="1">
    <citation type="journal article" date="2011" name="Proc. Natl. Acad. Sci. U.S.A.">
        <title>Comparative genomics of xylose-fermenting fungi for enhanced biofuel production.</title>
        <authorList>
            <person name="Wohlbach D.J."/>
            <person name="Kuo A."/>
            <person name="Sato T.K."/>
            <person name="Potts K.M."/>
            <person name="Salamov A.A."/>
            <person name="LaButti K.M."/>
            <person name="Sun H."/>
            <person name="Clum A."/>
            <person name="Pangilinan J.L."/>
            <person name="Lindquist E.A."/>
            <person name="Lucas S."/>
            <person name="Lapidus A."/>
            <person name="Jin M."/>
            <person name="Gunawan C."/>
            <person name="Balan V."/>
            <person name="Dale B.E."/>
            <person name="Jeffries T.W."/>
            <person name="Zinkel R."/>
            <person name="Barry K.W."/>
            <person name="Grigoriev I.V."/>
            <person name="Gasch A.P."/>
        </authorList>
    </citation>
    <scope>NUCLEOTIDE SEQUENCE [LARGE SCALE GENOMIC DNA]</scope>
    <source>
        <strain evidence="10">NRRL Y-27907 / 11-Y1</strain>
    </source>
</reference>
<feature type="compositionally biased region" description="Polar residues" evidence="6">
    <location>
        <begin position="1286"/>
        <end position="1318"/>
    </location>
</feature>
<feature type="region of interest" description="Disordered" evidence="6">
    <location>
        <begin position="1556"/>
        <end position="1763"/>
    </location>
</feature>
<keyword evidence="2" id="KW-0134">Cell wall</keyword>
<dbReference type="GO" id="GO:0009277">
    <property type="term" value="C:fungal-type cell wall"/>
    <property type="evidence" value="ECO:0007669"/>
    <property type="project" value="UniProtKB-ARBA"/>
</dbReference>
<feature type="compositionally biased region" description="Polar residues" evidence="6">
    <location>
        <begin position="874"/>
        <end position="886"/>
    </location>
</feature>
<accession>G3AUG3</accession>
<sequence length="2140" mass="222700">MLIIWFILSFPLILADTISDFREFKGDPFRIEVSESIYITSEGKLHFKEKEYIRLTGAFDNQGEFLGTTKQSGKGLTVLHINTKAVFKNTGTYTVEANSDNKNHFEINFQKFINSGTLVLDSLSSAGTYMKILGTKNWENHGTIIARDGSSNRGTIQMSSEESGVLLPIHHPITNNGIIKLYNLYYAQPASNIYGVGCIVLEQNSYLRLNSWYTSNDQNFVMGIDSTISVGFSSIFRQYNIINFGRGNKIGLDSSLYTPTYDSKKGLLTLMSFSGSTKYFFIGPGYRENKFKLEGSYVTYIDDPPNISDSCKEFSDGNGDSPTVDSNETKEGEAIDLSEVGLYVCNENGDNKCPEVPAGGSGSGGNNEVEVPGTVGGGGRNENELGLPSIGGGYDKEVEVSGGTVAGGGENNKVPSPGGSNENEVELVGTIEGSSGNGNKEEENPGGIDEGGNKEEEVPGDYSEVELPGIAEGGGNSDSNEMELPSIIEGGEGSNKNEVEVPGNDVENGGGNEKNEVESTAGITEGGADKEKEVPDIAEGGNGNKEEENPGGIDEGGNKEEEVPGDYSEVELPGIAEGGGNSDSNEMELPSIIESGEGSNKNEAEVPDIVQANSDGNENEVEAPGDNVENGDGSDKSEVENPGGIDEGGVDKEVQIPGNVEGGSINENELEVVGIIGGGSDADGNKANISDGSNSDLNELEAPPSTEEAGSNNNVNEVEIPGSSIEGVGDIELELPSIVEGGGDKEVEVPGIIEAGGNSDKVEVTSGGSASGDENDVEVPGTDGGGSSNENELEPPSIVEGENDGEKNEVEVVGGTVVGGSGSGKEEEVPSIVEGGNGDEKEVEVPDGGSGGIGDNNEIEIPGIPEGGNDSDDTNLNIPGGSTSDTNELEVPGGQSGSDGNKGEIENTGIVEGGYDGKDVESTVDITEGGADKEKEVPDIAEGGNGNKEVENPGGIAEGSDKEEEVPVDYNEVELPGIAEGGGNSGSNEMELPSIIEGGEGSNKNEVEVPGNDVENGGGNEKNEVESTAGITEGGVDKEREVTDSGEGGNGNKEVENPGGIDEGGNKEEEVPGDYSEVELPGIAEGGGNSDSNEVELPDIIGGGADKEKGVPDIAEGGSNDKEVETPGSTSEGSSNEINNGDDSKDQVDGSGSNEIKDGITETNGSDRDDGSKSGPQPDGSGSNGTEEGENVSNGDNSGDSSNNDPSSEFNGIPPESNSGSTHVPDGAKGSTSEGNYGGDVLGNGSIDDSDEKKLAETNNGSDGIRETSNETNDKDSNSESKNETPPESNGSIPGSTPGSNSGVSDGMNESNGVNTDGFTDGTPSGPDGEGGNESNGEGTESEYDNKDILGSNGIQTGGNDASLGSINGSQIEEGENNDQDIGNGVNGKDPNGNGDENISNNGAQLESNGHNSIQEGVGNTNENGLGGSSSNVEPEGSVPNVENKEEHEGHLQVPVIEENTNPESVPGNTGASPNQEGEEGESQVNGEGSEHEFSGSNTGSNTGEDVNKEVNGTGGNDKDTNVGSTIGGNVDIIDKGDKTEGEAVYIVQGEIYVWDENENGDDKNSGAITDGTEKPMNQVDGEGELVDDKGGVGNSSSDTDNYEKGDTGDSEHKEGTGVANITGGNNKDTAVISENGNEEISIPGDENKVEIPVGTVEGSVQNGNHVEQSGNPENGDISDNSANEEVAISGGPLEGTATEIDSTDKYDSGNELKVPSSENEGKDQLNSDGEIITAEGDKKNQSAKPTVQEETNQVNPVKESNSEQLPAMISPSNILQNTEEKTELSFIEQGSFVDPSKPFKLFVENNQIDLYFALSKDGIIVVDEHKYSLFEIQAGGELTADGEYIRVLESGKMIATSESRLATRVWSIVQGKLDLSKPTMKRGFVEFTVCDQVVYVNGIGQGCKNVEVLFENSNEDYKSLSEVQIDSKETGEAQIGIANSTAIETGNESTQYMTESVIAIVIETGTVTVVTTEETIYQSGVTIVSSNDSPVNTIEEFDDLQSTDLGNPSDTITQILIEGGINKTVTTDAKIKSQSDEFHISSTVESISKTTGDSYNTISNRKSIPTMMSANCAQDGCKEYTKVVDIGIYDSTTVVTNPSVNSNPGAGQLYITEFENGSNNSIFIDIFAALAMFIPFLWI</sequence>
<feature type="region of interest" description="Disordered" evidence="6">
    <location>
        <begin position="752"/>
        <end position="1541"/>
    </location>
</feature>
<evidence type="ECO:0000256" key="3">
    <source>
        <dbReference type="ARBA" id="ARBA00022525"/>
    </source>
</evidence>
<feature type="domain" description="Hyphally-regulated cell wall protein N-terminal" evidence="8">
    <location>
        <begin position="9"/>
        <end position="313"/>
    </location>
</feature>
<dbReference type="GeneID" id="18871668"/>
<evidence type="ECO:0000256" key="1">
    <source>
        <dbReference type="ARBA" id="ARBA00004191"/>
    </source>
</evidence>
<feature type="compositionally biased region" description="Polar residues" evidence="6">
    <location>
        <begin position="1459"/>
        <end position="1476"/>
    </location>
</feature>
<feature type="compositionally biased region" description="Basic and acidic residues" evidence="6">
    <location>
        <begin position="1602"/>
        <end position="1616"/>
    </location>
</feature>
<keyword evidence="5" id="KW-0325">Glycoprotein</keyword>
<proteinExistence type="predicted"/>
<keyword evidence="10" id="KW-1185">Reference proteome</keyword>
<dbReference type="InterPro" id="IPR021031">
    <property type="entry name" value="Hyphal-reg_cell_wall_N"/>
</dbReference>
<feature type="compositionally biased region" description="Polar residues" evidence="6">
    <location>
        <begin position="1659"/>
        <end position="1684"/>
    </location>
</feature>
<dbReference type="HOGENOM" id="CLU_231887_0_0_1"/>
<evidence type="ECO:0000259" key="8">
    <source>
        <dbReference type="Pfam" id="PF11765"/>
    </source>
</evidence>
<feature type="compositionally biased region" description="Basic and acidic residues" evidence="6">
    <location>
        <begin position="1155"/>
        <end position="1172"/>
    </location>
</feature>
<feature type="region of interest" description="Disordered" evidence="6">
    <location>
        <begin position="357"/>
        <end position="728"/>
    </location>
</feature>
<dbReference type="InParanoid" id="G3AUG3"/>
<evidence type="ECO:0000256" key="6">
    <source>
        <dbReference type="SAM" id="MobiDB-lite"/>
    </source>
</evidence>
<feature type="signal peptide" evidence="7">
    <location>
        <begin position="1"/>
        <end position="15"/>
    </location>
</feature>
<dbReference type="eggNOG" id="ENOG502SACR">
    <property type="taxonomic scope" value="Eukaryota"/>
</dbReference>
<protein>
    <recommendedName>
        <fullName evidence="8">Hyphally-regulated cell wall protein N-terminal domain-containing protein</fullName>
    </recommendedName>
</protein>
<keyword evidence="3" id="KW-0964">Secreted</keyword>
<feature type="compositionally biased region" description="Polar residues" evidence="6">
    <location>
        <begin position="1395"/>
        <end position="1433"/>
    </location>
</feature>
<name>G3AUG3_SPAPN</name>
<feature type="compositionally biased region" description="Low complexity" evidence="6">
    <location>
        <begin position="1180"/>
        <end position="1209"/>
    </location>
</feature>
<evidence type="ECO:0000313" key="9">
    <source>
        <dbReference type="EMBL" id="EGW30249.1"/>
    </source>
</evidence>
<evidence type="ECO:0000256" key="2">
    <source>
        <dbReference type="ARBA" id="ARBA00022512"/>
    </source>
</evidence>
<dbReference type="Proteomes" id="UP000000709">
    <property type="component" value="Unassembled WGS sequence"/>
</dbReference>
<dbReference type="EMBL" id="GL996505">
    <property type="protein sequence ID" value="EGW30249.1"/>
    <property type="molecule type" value="Genomic_DNA"/>
</dbReference>
<feature type="compositionally biased region" description="Polar residues" evidence="6">
    <location>
        <begin position="1495"/>
        <end position="1505"/>
    </location>
</feature>
<dbReference type="KEGG" id="spaa:SPAPADRAFT_52353"/>
<evidence type="ECO:0000313" key="10">
    <source>
        <dbReference type="Proteomes" id="UP000000709"/>
    </source>
</evidence>
<feature type="compositionally biased region" description="Polar residues" evidence="6">
    <location>
        <begin position="1743"/>
        <end position="1763"/>
    </location>
</feature>
<evidence type="ECO:0000256" key="7">
    <source>
        <dbReference type="SAM" id="SignalP"/>
    </source>
</evidence>
<organism evidence="10">
    <name type="scientific">Spathaspora passalidarum (strain NRRL Y-27907 / 11-Y1)</name>
    <dbReference type="NCBI Taxonomy" id="619300"/>
    <lineage>
        <taxon>Eukaryota</taxon>
        <taxon>Fungi</taxon>
        <taxon>Dikarya</taxon>
        <taxon>Ascomycota</taxon>
        <taxon>Saccharomycotina</taxon>
        <taxon>Pichiomycetes</taxon>
        <taxon>Debaryomycetaceae</taxon>
        <taxon>Spathaspora</taxon>
    </lineage>
</organism>
<evidence type="ECO:0000256" key="5">
    <source>
        <dbReference type="ARBA" id="ARBA00023180"/>
    </source>
</evidence>
<evidence type="ECO:0000256" key="4">
    <source>
        <dbReference type="ARBA" id="ARBA00022729"/>
    </source>
</evidence>